<dbReference type="InterPro" id="IPR006703">
    <property type="entry name" value="G_AIG1"/>
</dbReference>
<evidence type="ECO:0000259" key="5">
    <source>
        <dbReference type="PROSITE" id="PS51720"/>
    </source>
</evidence>
<dbReference type="FunFam" id="3.40.50.300:FF:000840">
    <property type="entry name" value="Immune-associated nucleotide-binding protein 9"/>
    <property type="match status" value="1"/>
</dbReference>
<keyword evidence="7" id="KW-1185">Reference proteome</keyword>
<feature type="compositionally biased region" description="Low complexity" evidence="4">
    <location>
        <begin position="265"/>
        <end position="280"/>
    </location>
</feature>
<feature type="compositionally biased region" description="Basic and acidic residues" evidence="4">
    <location>
        <begin position="226"/>
        <end position="244"/>
    </location>
</feature>
<evidence type="ECO:0000256" key="2">
    <source>
        <dbReference type="ARBA" id="ARBA00022741"/>
    </source>
</evidence>
<dbReference type="AlphaFoldDB" id="A0AAE0FHD3"/>
<organism evidence="6 7">
    <name type="scientific">Cymbomonas tetramitiformis</name>
    <dbReference type="NCBI Taxonomy" id="36881"/>
    <lineage>
        <taxon>Eukaryota</taxon>
        <taxon>Viridiplantae</taxon>
        <taxon>Chlorophyta</taxon>
        <taxon>Pyramimonadophyceae</taxon>
        <taxon>Pyramimonadales</taxon>
        <taxon>Pyramimonadaceae</taxon>
        <taxon>Cymbomonas</taxon>
    </lineage>
</organism>
<evidence type="ECO:0000256" key="3">
    <source>
        <dbReference type="ARBA" id="ARBA00023134"/>
    </source>
</evidence>
<dbReference type="InterPro" id="IPR045058">
    <property type="entry name" value="GIMA/IAN/Toc"/>
</dbReference>
<name>A0AAE0FHD3_9CHLO</name>
<dbReference type="Proteomes" id="UP001190700">
    <property type="component" value="Unassembled WGS sequence"/>
</dbReference>
<accession>A0AAE0FHD3</accession>
<evidence type="ECO:0000256" key="1">
    <source>
        <dbReference type="ARBA" id="ARBA00008535"/>
    </source>
</evidence>
<proteinExistence type="inferred from homology"/>
<feature type="domain" description="AIG1-type G" evidence="5">
    <location>
        <begin position="4"/>
        <end position="210"/>
    </location>
</feature>
<dbReference type="InterPro" id="IPR027417">
    <property type="entry name" value="P-loop_NTPase"/>
</dbReference>
<dbReference type="Pfam" id="PF04548">
    <property type="entry name" value="AIG1"/>
    <property type="match status" value="1"/>
</dbReference>
<feature type="region of interest" description="Disordered" evidence="4">
    <location>
        <begin position="265"/>
        <end position="286"/>
    </location>
</feature>
<keyword evidence="3" id="KW-0342">GTP-binding</keyword>
<evidence type="ECO:0000313" key="7">
    <source>
        <dbReference type="Proteomes" id="UP001190700"/>
    </source>
</evidence>
<sequence length="286" mass="30971">MESKKPLSLLLVGKIGTGKSSTGNSIIQRSSFVSKRSCKGVTVAGQLETSNLDGRSISVIDTPGMCDGTLPLDDLRNAFRVSLQLSPSGVSAIILVLSVNTRISDEEIQLFQELGTIFGRDWARWLVVVWTHVDQLTDDGTTLEEFLEGSPRQLLQLMTAAGGRSVAFDNRAADSSVKLKQISLLLAEADKVLRNNDDEPYTSEMFDAATLAANPPLKGKKARRLRQQEVMRKRHEQLQKERSEAGSSALSTLPLVGWLISIFSSNDASSSSPSSTLTSTAMADSV</sequence>
<comment type="similarity">
    <text evidence="1">Belongs to the TRAFAC class TrmE-Era-EngA-EngB-Septin-like GTPase superfamily. AIG1/Toc34/Toc159-like paraseptin GTPase family. IAN subfamily.</text>
</comment>
<evidence type="ECO:0000313" key="6">
    <source>
        <dbReference type="EMBL" id="KAK3259500.1"/>
    </source>
</evidence>
<dbReference type="PANTHER" id="PTHR10903">
    <property type="entry name" value="GTPASE, IMAP FAMILY MEMBER-RELATED"/>
    <property type="match status" value="1"/>
</dbReference>
<dbReference type="GO" id="GO:0005525">
    <property type="term" value="F:GTP binding"/>
    <property type="evidence" value="ECO:0007669"/>
    <property type="project" value="UniProtKB-KW"/>
</dbReference>
<dbReference type="SUPFAM" id="SSF52540">
    <property type="entry name" value="P-loop containing nucleoside triphosphate hydrolases"/>
    <property type="match status" value="1"/>
</dbReference>
<dbReference type="Gene3D" id="3.40.50.300">
    <property type="entry name" value="P-loop containing nucleotide triphosphate hydrolases"/>
    <property type="match status" value="1"/>
</dbReference>
<dbReference type="PANTHER" id="PTHR10903:SF184">
    <property type="entry name" value="GTP-BINDING PROTEIN A"/>
    <property type="match status" value="1"/>
</dbReference>
<protein>
    <recommendedName>
        <fullName evidence="5">AIG1-type G domain-containing protein</fullName>
    </recommendedName>
</protein>
<feature type="region of interest" description="Disordered" evidence="4">
    <location>
        <begin position="217"/>
        <end position="246"/>
    </location>
</feature>
<keyword evidence="2" id="KW-0547">Nucleotide-binding</keyword>
<gene>
    <name evidence="6" type="ORF">CYMTET_31504</name>
</gene>
<dbReference type="EMBL" id="LGRX02018687">
    <property type="protein sequence ID" value="KAK3259500.1"/>
    <property type="molecule type" value="Genomic_DNA"/>
</dbReference>
<dbReference type="PROSITE" id="PS51720">
    <property type="entry name" value="G_AIG1"/>
    <property type="match status" value="1"/>
</dbReference>
<comment type="caution">
    <text evidence="6">The sequence shown here is derived from an EMBL/GenBank/DDBJ whole genome shotgun (WGS) entry which is preliminary data.</text>
</comment>
<evidence type="ECO:0000256" key="4">
    <source>
        <dbReference type="SAM" id="MobiDB-lite"/>
    </source>
</evidence>
<reference evidence="6 7" key="1">
    <citation type="journal article" date="2015" name="Genome Biol. Evol.">
        <title>Comparative Genomics of a Bacterivorous Green Alga Reveals Evolutionary Causalities and Consequences of Phago-Mixotrophic Mode of Nutrition.</title>
        <authorList>
            <person name="Burns J.A."/>
            <person name="Paasch A."/>
            <person name="Narechania A."/>
            <person name="Kim E."/>
        </authorList>
    </citation>
    <scope>NUCLEOTIDE SEQUENCE [LARGE SCALE GENOMIC DNA]</scope>
    <source>
        <strain evidence="6 7">PLY_AMNH</strain>
    </source>
</reference>